<sequence>MKRLLPLASLLLPATPLYAQEAPETVEVVLETTRGDIVIALETERAPITAGNFLRYVEEGRLDGTAFYRAMPIDWGEQHNGLIQGGTRWDPDRVLPGIVHEPTTQTGLSHVRGAVSMAMGDPGTANGDFTIMLGDQPGLDANPQADDPVWRNGYAVFGHVTQGMDVVAAIHAAPIDPDAGEGWMRGQMLAEPVVIVDARRVPEAS</sequence>
<dbReference type="GO" id="GO:0003755">
    <property type="term" value="F:peptidyl-prolyl cis-trans isomerase activity"/>
    <property type="evidence" value="ECO:0007669"/>
    <property type="project" value="UniProtKB-KW"/>
</dbReference>
<dbReference type="OrthoDB" id="9807797at2"/>
<dbReference type="Gene3D" id="2.40.100.10">
    <property type="entry name" value="Cyclophilin-like"/>
    <property type="match status" value="1"/>
</dbReference>
<dbReference type="EC" id="5.2.1.8" evidence="1"/>
<dbReference type="InterPro" id="IPR002130">
    <property type="entry name" value="Cyclophilin-type_PPIase_dom"/>
</dbReference>
<evidence type="ECO:0000256" key="2">
    <source>
        <dbReference type="ARBA" id="ARBA00023110"/>
    </source>
</evidence>
<evidence type="ECO:0000256" key="4">
    <source>
        <dbReference type="SAM" id="SignalP"/>
    </source>
</evidence>
<dbReference type="PANTHER" id="PTHR45625:SF4">
    <property type="entry name" value="PEPTIDYLPROLYL ISOMERASE DOMAIN AND WD REPEAT-CONTAINING PROTEIN 1"/>
    <property type="match status" value="1"/>
</dbReference>
<comment type="caution">
    <text evidence="6">The sequence shown here is derived from an EMBL/GenBank/DDBJ whole genome shotgun (WGS) entry which is preliminary data.</text>
</comment>
<dbReference type="Pfam" id="PF00160">
    <property type="entry name" value="Pro_isomerase"/>
    <property type="match status" value="1"/>
</dbReference>
<dbReference type="Proteomes" id="UP000460626">
    <property type="component" value="Unassembled WGS sequence"/>
</dbReference>
<organism evidence="6 7">
    <name type="scientific">Aurantiacibacter arachoides</name>
    <dbReference type="NCBI Taxonomy" id="1850444"/>
    <lineage>
        <taxon>Bacteria</taxon>
        <taxon>Pseudomonadati</taxon>
        <taxon>Pseudomonadota</taxon>
        <taxon>Alphaproteobacteria</taxon>
        <taxon>Sphingomonadales</taxon>
        <taxon>Erythrobacteraceae</taxon>
        <taxon>Aurantiacibacter</taxon>
    </lineage>
</organism>
<dbReference type="SUPFAM" id="SSF50891">
    <property type="entry name" value="Cyclophilin-like"/>
    <property type="match status" value="1"/>
</dbReference>
<proteinExistence type="predicted"/>
<keyword evidence="3 6" id="KW-0413">Isomerase</keyword>
<dbReference type="AlphaFoldDB" id="A0A845A1T3"/>
<feature type="domain" description="PPIase cyclophilin-type" evidence="5">
    <location>
        <begin position="35"/>
        <end position="200"/>
    </location>
</feature>
<keyword evidence="7" id="KW-1185">Reference proteome</keyword>
<feature type="signal peptide" evidence="4">
    <location>
        <begin position="1"/>
        <end position="19"/>
    </location>
</feature>
<dbReference type="RefSeq" id="WP_131452688.1">
    <property type="nucleotide sequence ID" value="NZ_BMJK01000001.1"/>
</dbReference>
<accession>A0A845A1T3</accession>
<keyword evidence="2" id="KW-0697">Rotamase</keyword>
<dbReference type="InterPro" id="IPR029000">
    <property type="entry name" value="Cyclophilin-like_dom_sf"/>
</dbReference>
<dbReference type="PROSITE" id="PS50072">
    <property type="entry name" value="CSA_PPIASE_2"/>
    <property type="match status" value="1"/>
</dbReference>
<name>A0A845A1T3_9SPHN</name>
<reference evidence="6 7" key="1">
    <citation type="submission" date="2019-12" db="EMBL/GenBank/DDBJ databases">
        <title>Genomic-based taxomic classification of the family Erythrobacteraceae.</title>
        <authorList>
            <person name="Xu L."/>
        </authorList>
    </citation>
    <scope>NUCLEOTIDE SEQUENCE [LARGE SCALE GENOMIC DNA]</scope>
    <source>
        <strain evidence="6 7">RC4-10-4</strain>
    </source>
</reference>
<gene>
    <name evidence="6" type="ORF">GRI62_07310</name>
</gene>
<dbReference type="InterPro" id="IPR044666">
    <property type="entry name" value="Cyclophilin_A-like"/>
</dbReference>
<keyword evidence="4" id="KW-0732">Signal</keyword>
<evidence type="ECO:0000259" key="5">
    <source>
        <dbReference type="PROSITE" id="PS50072"/>
    </source>
</evidence>
<evidence type="ECO:0000256" key="1">
    <source>
        <dbReference type="ARBA" id="ARBA00013194"/>
    </source>
</evidence>
<evidence type="ECO:0000313" key="6">
    <source>
        <dbReference type="EMBL" id="MXO93412.1"/>
    </source>
</evidence>
<dbReference type="PANTHER" id="PTHR45625">
    <property type="entry name" value="PEPTIDYL-PROLYL CIS-TRANS ISOMERASE-RELATED"/>
    <property type="match status" value="1"/>
</dbReference>
<dbReference type="EMBL" id="WTYH01000001">
    <property type="protein sequence ID" value="MXO93412.1"/>
    <property type="molecule type" value="Genomic_DNA"/>
</dbReference>
<feature type="chain" id="PRO_5033059793" description="peptidylprolyl isomerase" evidence="4">
    <location>
        <begin position="20"/>
        <end position="205"/>
    </location>
</feature>
<evidence type="ECO:0000256" key="3">
    <source>
        <dbReference type="ARBA" id="ARBA00023235"/>
    </source>
</evidence>
<evidence type="ECO:0000313" key="7">
    <source>
        <dbReference type="Proteomes" id="UP000460626"/>
    </source>
</evidence>
<protein>
    <recommendedName>
        <fullName evidence="1">peptidylprolyl isomerase</fullName>
        <ecNumber evidence="1">5.2.1.8</ecNumber>
    </recommendedName>
</protein>
<dbReference type="CDD" id="cd00317">
    <property type="entry name" value="cyclophilin"/>
    <property type="match status" value="1"/>
</dbReference>